<evidence type="ECO:0000256" key="12">
    <source>
        <dbReference type="SAM" id="Coils"/>
    </source>
</evidence>
<dbReference type="Pfam" id="PF13041">
    <property type="entry name" value="PPR_2"/>
    <property type="match status" value="1"/>
</dbReference>
<dbReference type="GO" id="GO:0006886">
    <property type="term" value="P:intracellular protein transport"/>
    <property type="evidence" value="ECO:0007669"/>
    <property type="project" value="InterPro"/>
</dbReference>
<dbReference type="Gene3D" id="1.25.40.10">
    <property type="entry name" value="Tetratricopeptide repeat domain"/>
    <property type="match status" value="3"/>
</dbReference>
<evidence type="ECO:0000256" key="13">
    <source>
        <dbReference type="SAM" id="Phobius"/>
    </source>
</evidence>
<evidence type="ECO:0000259" key="14">
    <source>
        <dbReference type="Pfam" id="PF05008"/>
    </source>
</evidence>
<dbReference type="GO" id="GO:0016192">
    <property type="term" value="P:vesicle-mediated transport"/>
    <property type="evidence" value="ECO:0007669"/>
    <property type="project" value="InterPro"/>
</dbReference>
<comment type="subcellular location">
    <subcellularLocation>
        <location evidence="1">Membrane</location>
        <topology evidence="1">Single-pass type IV membrane protein</topology>
    </subcellularLocation>
</comment>
<dbReference type="InterPro" id="IPR010989">
    <property type="entry name" value="SNARE"/>
</dbReference>
<dbReference type="InterPro" id="IPR046960">
    <property type="entry name" value="PPR_At4g14850-like_plant"/>
</dbReference>
<dbReference type="GO" id="GO:0009451">
    <property type="term" value="P:RNA modification"/>
    <property type="evidence" value="ECO:0007669"/>
    <property type="project" value="InterPro"/>
</dbReference>
<feature type="repeat" description="PPR" evidence="11">
    <location>
        <begin position="268"/>
        <end position="302"/>
    </location>
</feature>
<evidence type="ECO:0000256" key="7">
    <source>
        <dbReference type="ARBA" id="ARBA00022927"/>
    </source>
</evidence>
<keyword evidence="10 13" id="KW-0472">Membrane</keyword>
<keyword evidence="5 13" id="KW-0812">Transmembrane</keyword>
<evidence type="ECO:0000256" key="5">
    <source>
        <dbReference type="ARBA" id="ARBA00022692"/>
    </source>
</evidence>
<evidence type="ECO:0000256" key="2">
    <source>
        <dbReference type="ARBA" id="ARBA00006108"/>
    </source>
</evidence>
<feature type="transmembrane region" description="Helical" evidence="13">
    <location>
        <begin position="157"/>
        <end position="175"/>
    </location>
</feature>
<keyword evidence="6" id="KW-0677">Repeat</keyword>
<dbReference type="GO" id="GO:0016020">
    <property type="term" value="C:membrane"/>
    <property type="evidence" value="ECO:0007669"/>
    <property type="project" value="UniProtKB-SubCell"/>
</dbReference>
<evidence type="ECO:0000256" key="9">
    <source>
        <dbReference type="ARBA" id="ARBA00023054"/>
    </source>
</evidence>
<evidence type="ECO:0000256" key="8">
    <source>
        <dbReference type="ARBA" id="ARBA00022989"/>
    </source>
</evidence>
<evidence type="ECO:0000256" key="1">
    <source>
        <dbReference type="ARBA" id="ARBA00004211"/>
    </source>
</evidence>
<protein>
    <submittedName>
        <fullName evidence="16">Pentatricopeptide repeat superfamily protein</fullName>
    </submittedName>
</protein>
<keyword evidence="9 12" id="KW-0175">Coiled coil</keyword>
<keyword evidence="7" id="KW-0653">Protein transport</keyword>
<dbReference type="Gene3D" id="1.20.58.400">
    <property type="entry name" value="t-snare proteins"/>
    <property type="match status" value="1"/>
</dbReference>
<evidence type="ECO:0000256" key="6">
    <source>
        <dbReference type="ARBA" id="ARBA00022737"/>
    </source>
</evidence>
<proteinExistence type="inferred from homology"/>
<dbReference type="FunFam" id="1.20.5.110:FF:000002">
    <property type="entry name" value="Vesicle transport through interaction with t-SNAREsB"/>
    <property type="match status" value="1"/>
</dbReference>
<dbReference type="Gene3D" id="1.20.5.110">
    <property type="match status" value="1"/>
</dbReference>
<name>A0A4Y1R8U9_PRUDU</name>
<reference evidence="16" key="1">
    <citation type="journal article" date="2019" name="Science">
        <title>Mutation of a bHLH transcription factor allowed almond domestication.</title>
        <authorList>
            <person name="Sanchez-Perez R."/>
            <person name="Pavan S."/>
            <person name="Mazzeo R."/>
            <person name="Moldovan C."/>
            <person name="Aiese Cigliano R."/>
            <person name="Del Cueto J."/>
            <person name="Ricciardi F."/>
            <person name="Lotti C."/>
            <person name="Ricciardi L."/>
            <person name="Dicenta F."/>
            <person name="Lopez-Marques R.L."/>
            <person name="Lindberg Moller B."/>
        </authorList>
    </citation>
    <scope>NUCLEOTIDE SEQUENCE</scope>
</reference>
<dbReference type="GO" id="GO:0008270">
    <property type="term" value="F:zinc ion binding"/>
    <property type="evidence" value="ECO:0007669"/>
    <property type="project" value="InterPro"/>
</dbReference>
<dbReference type="Pfam" id="PF20431">
    <property type="entry name" value="E_motif"/>
    <property type="match status" value="1"/>
</dbReference>
<gene>
    <name evidence="16" type="ORF">Prudu_010238</name>
</gene>
<evidence type="ECO:0000256" key="10">
    <source>
        <dbReference type="ARBA" id="ARBA00023136"/>
    </source>
</evidence>
<dbReference type="InterPro" id="IPR038407">
    <property type="entry name" value="v-SNARE_N_sf"/>
</dbReference>
<dbReference type="SUPFAM" id="SSF58038">
    <property type="entry name" value="SNARE fusion complex"/>
    <property type="match status" value="1"/>
</dbReference>
<evidence type="ECO:0000256" key="11">
    <source>
        <dbReference type="PROSITE-ProRule" id="PRU00708"/>
    </source>
</evidence>
<dbReference type="InterPro" id="IPR002885">
    <property type="entry name" value="PPR_rpt"/>
</dbReference>
<feature type="domain" description="Vesicle transport v-SNARE N-terminal" evidence="14">
    <location>
        <begin position="4"/>
        <end position="45"/>
    </location>
</feature>
<evidence type="ECO:0000313" key="16">
    <source>
        <dbReference type="EMBL" id="BBH00288.1"/>
    </source>
</evidence>
<dbReference type="Pfam" id="PF14432">
    <property type="entry name" value="DYW_deaminase"/>
    <property type="match status" value="1"/>
</dbReference>
<dbReference type="Pfam" id="PF12352">
    <property type="entry name" value="V-SNARE_C"/>
    <property type="match status" value="1"/>
</dbReference>
<dbReference type="PANTHER" id="PTHR47926:SF436">
    <property type="entry name" value="PENTATRICOPEPTIDE REPEAT-CONTAINING PROTEIN ELI1, CHLOROPLASTIC-LIKE ISOFORM X2"/>
    <property type="match status" value="1"/>
</dbReference>
<dbReference type="InterPro" id="IPR046848">
    <property type="entry name" value="E_motif"/>
</dbReference>
<dbReference type="SUPFAM" id="SSF47661">
    <property type="entry name" value="t-snare proteins"/>
    <property type="match status" value="1"/>
</dbReference>
<dbReference type="GO" id="GO:0005737">
    <property type="term" value="C:cytoplasm"/>
    <property type="evidence" value="ECO:0007669"/>
    <property type="project" value="UniProtKB-ARBA"/>
</dbReference>
<organism evidence="16">
    <name type="scientific">Prunus dulcis</name>
    <name type="common">Almond</name>
    <name type="synonym">Amygdalus dulcis</name>
    <dbReference type="NCBI Taxonomy" id="3755"/>
    <lineage>
        <taxon>Eukaryota</taxon>
        <taxon>Viridiplantae</taxon>
        <taxon>Streptophyta</taxon>
        <taxon>Embryophyta</taxon>
        <taxon>Tracheophyta</taxon>
        <taxon>Spermatophyta</taxon>
        <taxon>Magnoliopsida</taxon>
        <taxon>eudicotyledons</taxon>
        <taxon>Gunneridae</taxon>
        <taxon>Pentapetalae</taxon>
        <taxon>rosids</taxon>
        <taxon>fabids</taxon>
        <taxon>Rosales</taxon>
        <taxon>Rosaceae</taxon>
        <taxon>Amygdaloideae</taxon>
        <taxon>Amygdaleae</taxon>
        <taxon>Prunus</taxon>
    </lineage>
</organism>
<feature type="repeat" description="PPR" evidence="11">
    <location>
        <begin position="472"/>
        <end position="506"/>
    </location>
</feature>
<dbReference type="NCBIfam" id="TIGR00756">
    <property type="entry name" value="PPR"/>
    <property type="match status" value="3"/>
</dbReference>
<keyword evidence="8 13" id="KW-1133">Transmembrane helix</keyword>
<comment type="similarity">
    <text evidence="3">Belongs to the PPR family. PCMP-H subfamily.</text>
</comment>
<dbReference type="Pfam" id="PF01535">
    <property type="entry name" value="PPR"/>
    <property type="match status" value="4"/>
</dbReference>
<feature type="domain" description="DYW" evidence="15">
    <location>
        <begin position="741"/>
        <end position="810"/>
    </location>
</feature>
<comment type="similarity">
    <text evidence="2">Belongs to the VTI1 family.</text>
</comment>
<dbReference type="GO" id="GO:0003723">
    <property type="term" value="F:RNA binding"/>
    <property type="evidence" value="ECO:0007669"/>
    <property type="project" value="InterPro"/>
</dbReference>
<dbReference type="PROSITE" id="PS51375">
    <property type="entry name" value="PPR"/>
    <property type="match status" value="3"/>
</dbReference>
<accession>A0A4Y1R8U9</accession>
<keyword evidence="4" id="KW-0813">Transport</keyword>
<dbReference type="InterPro" id="IPR046849">
    <property type="entry name" value="E2_motif"/>
</dbReference>
<evidence type="ECO:0000259" key="15">
    <source>
        <dbReference type="Pfam" id="PF14432"/>
    </source>
</evidence>
<dbReference type="AlphaFoldDB" id="A0A4Y1R8U9"/>
<dbReference type="CDD" id="cd15862">
    <property type="entry name" value="SNARE_Vti1"/>
    <property type="match status" value="1"/>
</dbReference>
<dbReference type="InterPro" id="IPR032867">
    <property type="entry name" value="DYW_dom"/>
</dbReference>
<sequence>MEVQKYREKEQKKQKISEIKAAIDDAESLIRKMDLEARNLNNLKSEVKRLVSGNSYSSARDELLESGMADTLTASADQRGRLMMSTERLNKSSDRVKDSRRTMLETEELGVSILQDLHSQRQSLLHANNTLHGVDDNIGKSKRVLTSMARRMSRNKWIIGSVIAVLVIAIALILSKHKLPLSASLMRWPTNAVLASLPNRHLRSLIRACTRQRSIDMGKKLHAAIITGGLAAMPDSFLHNALLHFYAAHGSVCSARKLFDEIPNSHKDSVDWTVLMGCFSRHGMPQSGLRLFVEMRRENVRVDDVAMACLFNACARLGNVEIGEQGHGFVMKVGLGSSVKACNGVMDMYVKCGLLGMARRVFEEMGERSVVSWTVILDGVVKLEGVGSGRMVFDNMPERNEVAWTIMIVGYVSVGLIREGFSLLEEMVFGCGLGLNYVTLCSFLSASAQSGDTMTGRWVHAYAVKAVGNEIDIMVGTAVVDMYAKCGRVDTALKVFEHMHQRNEVTWNALLSGLAMHGRGKLVLNMFPQMLKEAKPDDLTFTALLSACSHSGLVEQGRHYFDNLEASYGVTPKIEHYACMVDLLGRAGHLEEAEVLIKKMPMPPNEVVLGSLLGSCRVHGKLKLGERILQELVRMHPHNTDHHVLLSNMYALGGKQDKANSLRQDLKNRGIRKVPGMSSVYVGCQVHQFSAGDKSHPQTMEIYMKLDEMIQRLRLAGYVPNTGSQVFFGVDSRDDDADKLEEIGQALFCHSEKLAVCFGLISTRAGSTLYIFKNLRICVDCHSAMKIVSHVYNREIVIRDRNRFHCFKQDETNGSARFACESHAWHLLSHRPSSSSQAVRRKH</sequence>
<dbReference type="FunFam" id="1.25.40.10:FF:001093">
    <property type="entry name" value="Pentatricopeptide repeat-containing protein At2g34400"/>
    <property type="match status" value="1"/>
</dbReference>
<dbReference type="InterPro" id="IPR007705">
    <property type="entry name" value="Vesicle_trsprt_v-SNARE_N"/>
</dbReference>
<feature type="coiled-coil region" evidence="12">
    <location>
        <begin position="9"/>
        <end position="46"/>
    </location>
</feature>
<dbReference type="Pfam" id="PF20430">
    <property type="entry name" value="Eplus_motif"/>
    <property type="match status" value="1"/>
</dbReference>
<dbReference type="InterPro" id="IPR011990">
    <property type="entry name" value="TPR-like_helical_dom_sf"/>
</dbReference>
<feature type="repeat" description="PPR" evidence="11">
    <location>
        <begin position="338"/>
        <end position="372"/>
    </location>
</feature>
<dbReference type="Pfam" id="PF05008">
    <property type="entry name" value="V-SNARE"/>
    <property type="match status" value="1"/>
</dbReference>
<evidence type="ECO:0000256" key="4">
    <source>
        <dbReference type="ARBA" id="ARBA00022448"/>
    </source>
</evidence>
<dbReference type="PANTHER" id="PTHR47926">
    <property type="entry name" value="PENTATRICOPEPTIDE REPEAT-CONTAINING PROTEIN"/>
    <property type="match status" value="1"/>
</dbReference>
<evidence type="ECO:0000256" key="3">
    <source>
        <dbReference type="ARBA" id="ARBA00006643"/>
    </source>
</evidence>
<dbReference type="EMBL" id="AP019299">
    <property type="protein sequence ID" value="BBH00288.1"/>
    <property type="molecule type" value="Genomic_DNA"/>
</dbReference>